<dbReference type="InterPro" id="IPR013096">
    <property type="entry name" value="Cupin_2"/>
</dbReference>
<keyword evidence="1" id="KW-0479">Metal-binding</keyword>
<dbReference type="RefSeq" id="WP_329395650.1">
    <property type="nucleotide sequence ID" value="NZ_CP109019.1"/>
</dbReference>
<dbReference type="PANTHER" id="PTHR35848">
    <property type="entry name" value="OXALATE-BINDING PROTEIN"/>
    <property type="match status" value="1"/>
</dbReference>
<evidence type="ECO:0000256" key="1">
    <source>
        <dbReference type="ARBA" id="ARBA00022723"/>
    </source>
</evidence>
<dbReference type="Gene3D" id="2.60.120.10">
    <property type="entry name" value="Jelly Rolls"/>
    <property type="match status" value="2"/>
</dbReference>
<keyword evidence="4" id="KW-1185">Reference proteome</keyword>
<protein>
    <submittedName>
        <fullName evidence="3">Cupin domain-containing protein</fullName>
    </submittedName>
</protein>
<feature type="domain" description="Cupin type-2" evidence="2">
    <location>
        <begin position="54"/>
        <end position="119"/>
    </location>
</feature>
<dbReference type="Proteomes" id="UP001432060">
    <property type="component" value="Chromosome"/>
</dbReference>
<evidence type="ECO:0000259" key="2">
    <source>
        <dbReference type="Pfam" id="PF07883"/>
    </source>
</evidence>
<dbReference type="InterPro" id="IPR011051">
    <property type="entry name" value="RmlC_Cupin_sf"/>
</dbReference>
<dbReference type="Pfam" id="PF07883">
    <property type="entry name" value="Cupin_2"/>
    <property type="match status" value="1"/>
</dbReference>
<dbReference type="InterPro" id="IPR051610">
    <property type="entry name" value="GPI/OXD"/>
</dbReference>
<reference evidence="3" key="1">
    <citation type="submission" date="2022-10" db="EMBL/GenBank/DDBJ databases">
        <title>The complete genomes of actinobacterial strains from the NBC collection.</title>
        <authorList>
            <person name="Joergensen T.S."/>
            <person name="Alvarez Arevalo M."/>
            <person name="Sterndorff E.B."/>
            <person name="Faurdal D."/>
            <person name="Vuksanovic O."/>
            <person name="Mourched A.-S."/>
            <person name="Charusanti P."/>
            <person name="Shaw S."/>
            <person name="Blin K."/>
            <person name="Weber T."/>
        </authorList>
    </citation>
    <scope>NUCLEOTIDE SEQUENCE</scope>
    <source>
        <strain evidence="3">NBC_00668</strain>
    </source>
</reference>
<organism evidence="3 4">
    <name type="scientific">Streptomyces melanogenes</name>
    <dbReference type="NCBI Taxonomy" id="67326"/>
    <lineage>
        <taxon>Bacteria</taxon>
        <taxon>Bacillati</taxon>
        <taxon>Actinomycetota</taxon>
        <taxon>Actinomycetes</taxon>
        <taxon>Kitasatosporales</taxon>
        <taxon>Streptomycetaceae</taxon>
        <taxon>Streptomyces</taxon>
    </lineage>
</organism>
<dbReference type="PANTHER" id="PTHR35848:SF6">
    <property type="entry name" value="CUPIN TYPE-2 DOMAIN-CONTAINING PROTEIN"/>
    <property type="match status" value="1"/>
</dbReference>
<evidence type="ECO:0000313" key="4">
    <source>
        <dbReference type="Proteomes" id="UP001432060"/>
    </source>
</evidence>
<accession>A0ABZ1XET2</accession>
<sequence length="248" mass="26365">MPDTATREAVVIADVHDPADVHGVHAAEGHSRWTCLARRTGLHGRWEAVEWAWLPPGGVSGEHRHSRTEEVYFVLDGRGEITLDGRAYPVHPGSIVLTGLGRRHGLRNTGRQPLSWLVIEIPADAPTPTSTKDTTMDDSPHVSHAVVADLRRSGPVDAATVLTGPLRTVRVTRLLPRGTAELAARDVEHTVYVTDGAGTAEAGATTVALAPGVSVTLPLGTAARVLAGDDGLEYFHAVLDVPSGEEHQ</sequence>
<dbReference type="SUPFAM" id="SSF51182">
    <property type="entry name" value="RmlC-like cupins"/>
    <property type="match status" value="1"/>
</dbReference>
<evidence type="ECO:0000313" key="3">
    <source>
        <dbReference type="EMBL" id="WUT81366.1"/>
    </source>
</evidence>
<name>A0ABZ1XET2_9ACTN</name>
<dbReference type="EMBL" id="CP109019">
    <property type="protein sequence ID" value="WUT81366.1"/>
    <property type="molecule type" value="Genomic_DNA"/>
</dbReference>
<proteinExistence type="predicted"/>
<gene>
    <name evidence="3" type="ORF">OG515_03715</name>
</gene>
<dbReference type="InterPro" id="IPR014710">
    <property type="entry name" value="RmlC-like_jellyroll"/>
</dbReference>